<organism evidence="2 3">
    <name type="scientific">Hymenobacter arizonensis</name>
    <name type="common">Siccationidurans arizonensis</name>
    <dbReference type="NCBI Taxonomy" id="1227077"/>
    <lineage>
        <taxon>Bacteria</taxon>
        <taxon>Pseudomonadati</taxon>
        <taxon>Bacteroidota</taxon>
        <taxon>Cytophagia</taxon>
        <taxon>Cytophagales</taxon>
        <taxon>Hymenobacteraceae</taxon>
        <taxon>Hymenobacter</taxon>
    </lineage>
</organism>
<dbReference type="Proteomes" id="UP000199029">
    <property type="component" value="Unassembled WGS sequence"/>
</dbReference>
<dbReference type="OrthoDB" id="1399177at2"/>
<keyword evidence="1" id="KW-0732">Signal</keyword>
<dbReference type="InterPro" id="IPR046219">
    <property type="entry name" value="DUF6252"/>
</dbReference>
<sequence length="167" mass="16825">MNTFRSIFFNLVAGLALAAQVACSSDNKTNPTPDPAPGLSWTVDGAAVTTTTLQSQNTSATLSISGTLNPAGPVTSYVSLEMPRAVGTYTFSNTTSSSAFYSTSGPGTQMVYYAGANYGAGTVSGSGTIVVATLTATRVTGTFAFTGINTATGASKQITSGQFSVGL</sequence>
<accession>A0A1I5SC58</accession>
<dbReference type="Pfam" id="PF19765">
    <property type="entry name" value="DUF6252"/>
    <property type="match status" value="1"/>
</dbReference>
<name>A0A1I5SC58_HYMAR</name>
<dbReference type="RefSeq" id="WP_143079983.1">
    <property type="nucleotide sequence ID" value="NZ_FOXS01000001.1"/>
</dbReference>
<evidence type="ECO:0000313" key="3">
    <source>
        <dbReference type="Proteomes" id="UP000199029"/>
    </source>
</evidence>
<protein>
    <submittedName>
        <fullName evidence="2">Uncharacterized protein</fullName>
    </submittedName>
</protein>
<evidence type="ECO:0000256" key="1">
    <source>
        <dbReference type="SAM" id="SignalP"/>
    </source>
</evidence>
<gene>
    <name evidence="2" type="ORF">SAMN04515668_0008</name>
</gene>
<dbReference type="AlphaFoldDB" id="A0A1I5SC58"/>
<proteinExistence type="predicted"/>
<reference evidence="3" key="1">
    <citation type="submission" date="2016-10" db="EMBL/GenBank/DDBJ databases">
        <authorList>
            <person name="Varghese N."/>
            <person name="Submissions S."/>
        </authorList>
    </citation>
    <scope>NUCLEOTIDE SEQUENCE [LARGE SCALE GENOMIC DNA]</scope>
    <source>
        <strain evidence="3">OR362-8,ATCC BAA-1266,JCM 13504</strain>
    </source>
</reference>
<evidence type="ECO:0000313" key="2">
    <source>
        <dbReference type="EMBL" id="SFP68300.1"/>
    </source>
</evidence>
<dbReference type="STRING" id="1227077.SAMN04515668_0008"/>
<feature type="chain" id="PRO_5011464985" evidence="1">
    <location>
        <begin position="19"/>
        <end position="167"/>
    </location>
</feature>
<feature type="signal peptide" evidence="1">
    <location>
        <begin position="1"/>
        <end position="18"/>
    </location>
</feature>
<dbReference type="EMBL" id="FOXS01000001">
    <property type="protein sequence ID" value="SFP68300.1"/>
    <property type="molecule type" value="Genomic_DNA"/>
</dbReference>
<keyword evidence="3" id="KW-1185">Reference proteome</keyword>